<protein>
    <submittedName>
        <fullName evidence="2">Uncharacterized protein</fullName>
    </submittedName>
</protein>
<proteinExistence type="predicted"/>
<feature type="transmembrane region" description="Helical" evidence="1">
    <location>
        <begin position="38"/>
        <end position="58"/>
    </location>
</feature>
<keyword evidence="1" id="KW-0472">Membrane</keyword>
<keyword evidence="1" id="KW-1133">Transmembrane helix</keyword>
<evidence type="ECO:0000313" key="2">
    <source>
        <dbReference type="EMBL" id="EUR81799.1"/>
    </source>
</evidence>
<dbReference type="AlphaFoldDB" id="W7FEW3"/>
<sequence>MFFKFYTLICCIVINTNNYISGTTTNTYITKTFSYSDVFIKTLTLFILSHVGIELLNINLFKNNNKKKVISLYSYNIMGGNELEQTYICNS</sequence>
<name>W7FEW3_PLAF8</name>
<evidence type="ECO:0000256" key="1">
    <source>
        <dbReference type="SAM" id="Phobius"/>
    </source>
</evidence>
<dbReference type="Proteomes" id="UP000030688">
    <property type="component" value="Unassembled WGS sequence"/>
</dbReference>
<gene>
    <name evidence="2" type="ORF">PFBG_00179</name>
</gene>
<keyword evidence="1" id="KW-0812">Transmembrane</keyword>
<dbReference type="EMBL" id="KE123579">
    <property type="protein sequence ID" value="EUR81799.1"/>
    <property type="molecule type" value="Genomic_DNA"/>
</dbReference>
<reference evidence="2 3" key="2">
    <citation type="submission" date="2013-02" db="EMBL/GenBank/DDBJ databases">
        <title>The Genome Sequence of Plasmodium falciparum 7G8.</title>
        <authorList>
            <consortium name="The Broad Institute Genome Sequencing Platform"/>
            <consortium name="The Broad Institute Genome Sequencing Center for Infectious Disease"/>
            <person name="Neafsey D."/>
            <person name="Cheeseman I."/>
            <person name="Volkman S."/>
            <person name="Adams J."/>
            <person name="Walker B."/>
            <person name="Young S.K."/>
            <person name="Zeng Q."/>
            <person name="Gargeya S."/>
            <person name="Fitzgerald M."/>
            <person name="Haas B."/>
            <person name="Abouelleil A."/>
            <person name="Alvarado L."/>
            <person name="Arachchi H.M."/>
            <person name="Berlin A.M."/>
            <person name="Chapman S.B."/>
            <person name="Dewar J."/>
            <person name="Goldberg J."/>
            <person name="Griggs A."/>
            <person name="Gujja S."/>
            <person name="Hansen M."/>
            <person name="Howarth C."/>
            <person name="Imamovic A."/>
            <person name="Larimer J."/>
            <person name="McCowan C."/>
            <person name="Murphy C."/>
            <person name="Neiman D."/>
            <person name="Pearson M."/>
            <person name="Priest M."/>
            <person name="Roberts A."/>
            <person name="Saif S."/>
            <person name="Shea T."/>
            <person name="Sisk P."/>
            <person name="Sykes S."/>
            <person name="Wortman J."/>
            <person name="Nusbaum C."/>
            <person name="Birren B."/>
        </authorList>
    </citation>
    <scope>NUCLEOTIDE SEQUENCE [LARGE SCALE GENOMIC DNA]</scope>
    <source>
        <strain evidence="2 3">7G8</strain>
    </source>
</reference>
<organism evidence="2 3">
    <name type="scientific">Plasmodium falciparum (isolate 7G8)</name>
    <dbReference type="NCBI Taxonomy" id="57266"/>
    <lineage>
        <taxon>Eukaryota</taxon>
        <taxon>Sar</taxon>
        <taxon>Alveolata</taxon>
        <taxon>Apicomplexa</taxon>
        <taxon>Aconoidasida</taxon>
        <taxon>Haemosporida</taxon>
        <taxon>Plasmodiidae</taxon>
        <taxon>Plasmodium</taxon>
        <taxon>Plasmodium (Laverania)</taxon>
    </lineage>
</organism>
<reference evidence="3" key="1">
    <citation type="submission" date="2007-11" db="EMBL/GenBank/DDBJ databases">
        <authorList>
            <consortium name="The Broad Institute Genome Sequencing Platform"/>
            <person name="Volkman S.K."/>
            <person name="Daily J.P."/>
            <person name="Sarr O."/>
            <person name="Ndiaye D."/>
            <person name="Ndir O."/>
            <person name="Mboup S."/>
            <person name="Lukens A."/>
            <person name="Stange-Thomann N."/>
            <person name="Mauceli E."/>
            <person name="Gnerre S."/>
            <person name="Jaffe D."/>
            <person name="Zainoun J."/>
            <person name="Wiegand R.C."/>
            <person name="Birren B."/>
            <person name="Galagan J."/>
            <person name="Lander E."/>
            <person name="Wirth D.F."/>
        </authorList>
    </citation>
    <scope>NUCLEOTIDE SEQUENCE [LARGE SCALE GENOMIC DNA]</scope>
    <source>
        <strain evidence="3">7G8</strain>
    </source>
</reference>
<accession>W7FEW3</accession>
<evidence type="ECO:0000313" key="3">
    <source>
        <dbReference type="Proteomes" id="UP000030688"/>
    </source>
</evidence>